<evidence type="ECO:0000256" key="3">
    <source>
        <dbReference type="ARBA" id="ARBA00022603"/>
    </source>
</evidence>
<evidence type="ECO:0000256" key="6">
    <source>
        <dbReference type="ARBA" id="ARBA00022884"/>
    </source>
</evidence>
<dbReference type="CDD" id="cd02440">
    <property type="entry name" value="AdoMet_MTases"/>
    <property type="match status" value="1"/>
</dbReference>
<dbReference type="SMART" id="SM00650">
    <property type="entry name" value="rADc"/>
    <property type="match status" value="1"/>
</dbReference>
<dbReference type="EC" id="2.1.1.-" evidence="7"/>
<name>A0A4D6HC56_9EURY</name>
<feature type="domain" description="Ribosomal RNA adenine methylase transferase N-terminal" evidence="10">
    <location>
        <begin position="48"/>
        <end position="216"/>
    </location>
</feature>
<evidence type="ECO:0000313" key="11">
    <source>
        <dbReference type="EMBL" id="QCC50632.1"/>
    </source>
</evidence>
<dbReference type="GO" id="GO:0005737">
    <property type="term" value="C:cytoplasm"/>
    <property type="evidence" value="ECO:0007669"/>
    <property type="project" value="UniProtKB-SubCell"/>
</dbReference>
<feature type="binding site" evidence="7 8">
    <location>
        <position position="43"/>
    </location>
    <ligand>
        <name>S-adenosyl-L-methionine</name>
        <dbReference type="ChEBI" id="CHEBI:59789"/>
    </ligand>
</feature>
<dbReference type="InterPro" id="IPR020596">
    <property type="entry name" value="rRNA_Ade_Mease_Trfase_CS"/>
</dbReference>
<accession>A0A4D6HC56</accession>
<evidence type="ECO:0000256" key="4">
    <source>
        <dbReference type="ARBA" id="ARBA00022679"/>
    </source>
</evidence>
<dbReference type="KEGG" id="hsn:DV733_04955"/>
<dbReference type="GO" id="GO:0000179">
    <property type="term" value="F:rRNA (adenine-N6,N6-)-dimethyltransferase activity"/>
    <property type="evidence" value="ECO:0007669"/>
    <property type="project" value="UniProtKB-UniRule"/>
</dbReference>
<dbReference type="Pfam" id="PF00398">
    <property type="entry name" value="RrnaAD"/>
    <property type="match status" value="1"/>
</dbReference>
<keyword evidence="5 7" id="KW-0949">S-adenosyl-L-methionine</keyword>
<dbReference type="InterPro" id="IPR020598">
    <property type="entry name" value="rRNA_Ade_methylase_Trfase_N"/>
</dbReference>
<organism evidence="11 12">
    <name type="scientific">Halapricum salinum</name>
    <dbReference type="NCBI Taxonomy" id="1457250"/>
    <lineage>
        <taxon>Archaea</taxon>
        <taxon>Methanobacteriati</taxon>
        <taxon>Methanobacteriota</taxon>
        <taxon>Stenosarchaea group</taxon>
        <taxon>Halobacteria</taxon>
        <taxon>Halobacteriales</taxon>
        <taxon>Haloarculaceae</taxon>
        <taxon>Halapricum</taxon>
    </lineage>
</organism>
<feature type="binding site" evidence="7 8">
    <location>
        <position position="70"/>
    </location>
    <ligand>
        <name>S-adenosyl-L-methionine</name>
        <dbReference type="ChEBI" id="CHEBI:59789"/>
    </ligand>
</feature>
<dbReference type="HAMAP" id="MF_00607">
    <property type="entry name" value="16SrRNA_methyltr_A"/>
    <property type="match status" value="1"/>
</dbReference>
<feature type="binding site" evidence="7 8">
    <location>
        <position position="134"/>
    </location>
    <ligand>
        <name>S-adenosyl-L-methionine</name>
        <dbReference type="ChEBI" id="CHEBI:59789"/>
    </ligand>
</feature>
<dbReference type="NCBIfam" id="TIGR00755">
    <property type="entry name" value="ksgA"/>
    <property type="match status" value="1"/>
</dbReference>
<dbReference type="PANTHER" id="PTHR11727">
    <property type="entry name" value="DIMETHYLADENOSINE TRANSFERASE"/>
    <property type="match status" value="1"/>
</dbReference>
<dbReference type="AlphaFoldDB" id="A0A4D6HC56"/>
<feature type="binding site" evidence="7 8">
    <location>
        <position position="41"/>
    </location>
    <ligand>
        <name>S-adenosyl-L-methionine</name>
        <dbReference type="ChEBI" id="CHEBI:59789"/>
    </ligand>
</feature>
<dbReference type="OrthoDB" id="9883at2157"/>
<feature type="binding site" evidence="7 8">
    <location>
        <position position="91"/>
    </location>
    <ligand>
        <name>S-adenosyl-L-methionine</name>
        <dbReference type="ChEBI" id="CHEBI:59789"/>
    </ligand>
</feature>
<feature type="binding site" evidence="7 8">
    <location>
        <position position="119"/>
    </location>
    <ligand>
        <name>S-adenosyl-L-methionine</name>
        <dbReference type="ChEBI" id="CHEBI:59789"/>
    </ligand>
</feature>
<evidence type="ECO:0000256" key="1">
    <source>
        <dbReference type="ARBA" id="ARBA00022490"/>
    </source>
</evidence>
<dbReference type="GeneID" id="39847189"/>
<dbReference type="Gene3D" id="3.40.50.150">
    <property type="entry name" value="Vaccinia Virus protein VP39"/>
    <property type="match status" value="1"/>
</dbReference>
<comment type="similarity">
    <text evidence="7">Belongs to the class I-like SAM-binding methyltransferase superfamily. rRNA adenine N(6)-methyltransferase family. RsmA subfamily.</text>
</comment>
<reference evidence="11 12" key="1">
    <citation type="journal article" date="2019" name="Nat. Commun.">
        <title>A new type of DNA phosphorothioation-based antiviral system in archaea.</title>
        <authorList>
            <person name="Xiong L."/>
            <person name="Liu S."/>
            <person name="Chen S."/>
            <person name="Xiao Y."/>
            <person name="Zhu B."/>
            <person name="Gao Y."/>
            <person name="Zhang Y."/>
            <person name="Chen B."/>
            <person name="Luo J."/>
            <person name="Deng Z."/>
            <person name="Chen X."/>
            <person name="Wang L."/>
            <person name="Chen S."/>
        </authorList>
    </citation>
    <scope>NUCLEOTIDE SEQUENCE [LARGE SCALE GENOMIC DNA]</scope>
    <source>
        <strain evidence="11 12">CBA1105</strain>
    </source>
</reference>
<evidence type="ECO:0000256" key="2">
    <source>
        <dbReference type="ARBA" id="ARBA00022552"/>
    </source>
</evidence>
<keyword evidence="6 7" id="KW-0694">RNA-binding</keyword>
<dbReference type="STRING" id="1457250.GCA_000755225_03295"/>
<keyword evidence="4 7" id="KW-0808">Transferase</keyword>
<dbReference type="PROSITE" id="PS01131">
    <property type="entry name" value="RRNA_A_DIMETH"/>
    <property type="match status" value="1"/>
</dbReference>
<protein>
    <recommendedName>
        <fullName evidence="7">Probable ribosomal RNA small subunit methyltransferase A</fullName>
        <ecNumber evidence="7">2.1.1.-</ecNumber>
    </recommendedName>
    <alternativeName>
        <fullName evidence="7">16S rRNA dimethyladenosine transferase</fullName>
    </alternativeName>
    <alternativeName>
        <fullName evidence="7">16S rRNA dimethylase</fullName>
    </alternativeName>
    <alternativeName>
        <fullName evidence="7">S-adenosylmethionine-6-N',N'-adenosyl(rRNA) dimethyltransferase</fullName>
    </alternativeName>
</protein>
<dbReference type="Gene3D" id="1.10.8.100">
    <property type="entry name" value="Ribosomal RNA adenine dimethylase-like, domain 2"/>
    <property type="match status" value="1"/>
</dbReference>
<sequence length="295" mass="32101">MDGPDHEGDAGSTLDDDREFRDPDALLARAGSRGDPNRDQHFLVDDRVLDRLPSYATEIDADLSHVLEIGAGNGALTDRLLAVAEKVTAVERDPDLAAFLREEFADEIAAGRLTVIEGDALNVDLPEFSASISNLPYGVSSEITFRLLPRGVPLILMFQQEFAERMAADPGTDEYGRLSVTTGHYADVEVVEPVPKEAFSPPPAVESAVVRALPREPDYEVPDDEVFMDFVKAVFTQRRKTMRNAIRNTGHISGLDDPDAVVDAAEKSLMSKRAGDVTPAEFANLARLAVEVGEP</sequence>
<dbReference type="NCBIfam" id="NF011486">
    <property type="entry name" value="PRK14896.1-1"/>
    <property type="match status" value="1"/>
</dbReference>
<dbReference type="InterPro" id="IPR001737">
    <property type="entry name" value="KsgA/Erm"/>
</dbReference>
<evidence type="ECO:0000313" key="12">
    <source>
        <dbReference type="Proteomes" id="UP000296706"/>
    </source>
</evidence>
<dbReference type="RefSeq" id="WP_049994077.1">
    <property type="nucleotide sequence ID" value="NZ_CP031310.1"/>
</dbReference>
<dbReference type="GO" id="GO:0003723">
    <property type="term" value="F:RNA binding"/>
    <property type="evidence" value="ECO:0007669"/>
    <property type="project" value="UniProtKB-UniRule"/>
</dbReference>
<feature type="region of interest" description="Disordered" evidence="9">
    <location>
        <begin position="1"/>
        <end position="40"/>
    </location>
</feature>
<dbReference type="PANTHER" id="PTHR11727:SF7">
    <property type="entry name" value="DIMETHYLADENOSINE TRANSFERASE-RELATED"/>
    <property type="match status" value="1"/>
</dbReference>
<dbReference type="SUPFAM" id="SSF53335">
    <property type="entry name" value="S-adenosyl-L-methionine-dependent methyltransferases"/>
    <property type="match status" value="1"/>
</dbReference>
<keyword evidence="1 7" id="KW-0963">Cytoplasm</keyword>
<keyword evidence="12" id="KW-1185">Reference proteome</keyword>
<evidence type="ECO:0000256" key="9">
    <source>
        <dbReference type="SAM" id="MobiDB-lite"/>
    </source>
</evidence>
<evidence type="ECO:0000256" key="7">
    <source>
        <dbReference type="HAMAP-Rule" id="MF_00607"/>
    </source>
</evidence>
<comment type="subcellular location">
    <subcellularLocation>
        <location evidence="7">Cytoplasm</location>
    </subcellularLocation>
</comment>
<keyword evidence="2 7" id="KW-0698">rRNA processing</keyword>
<dbReference type="InterPro" id="IPR011530">
    <property type="entry name" value="rRNA_adenine_dimethylase"/>
</dbReference>
<dbReference type="InterPro" id="IPR023165">
    <property type="entry name" value="rRNA_Ade_diMease-like_C"/>
</dbReference>
<keyword evidence="3 7" id="KW-0489">Methyltransferase</keyword>
<evidence type="ECO:0000256" key="5">
    <source>
        <dbReference type="ARBA" id="ARBA00022691"/>
    </source>
</evidence>
<proteinExistence type="inferred from homology"/>
<comment type="function">
    <text evidence="7">Specifically dimethylates two adjacent adenosines in the loop of a conserved hairpin near the 3'-end of 16S rRNA in the 30S particle. May play a critical role in biogenesis of 30S subunits.</text>
</comment>
<gene>
    <name evidence="7" type="primary">rsmA</name>
    <name evidence="7" type="synonym">ksgA</name>
    <name evidence="11" type="ORF">DV733_04955</name>
</gene>
<evidence type="ECO:0000256" key="8">
    <source>
        <dbReference type="PROSITE-ProRule" id="PRU01026"/>
    </source>
</evidence>
<dbReference type="Proteomes" id="UP000296706">
    <property type="component" value="Chromosome"/>
</dbReference>
<dbReference type="PROSITE" id="PS51689">
    <property type="entry name" value="SAM_RNA_A_N6_MT"/>
    <property type="match status" value="1"/>
</dbReference>
<dbReference type="EMBL" id="CP031310">
    <property type="protein sequence ID" value="QCC50632.1"/>
    <property type="molecule type" value="Genomic_DNA"/>
</dbReference>
<dbReference type="InterPro" id="IPR029063">
    <property type="entry name" value="SAM-dependent_MTases_sf"/>
</dbReference>
<evidence type="ECO:0000259" key="10">
    <source>
        <dbReference type="SMART" id="SM00650"/>
    </source>
</evidence>